<dbReference type="PANTHER" id="PTHR31639">
    <property type="entry name" value="F-BOX PROTEIN-LIKE"/>
    <property type="match status" value="1"/>
</dbReference>
<organism evidence="1 2">
    <name type="scientific">Linnemannia schmuckeri</name>
    <dbReference type="NCBI Taxonomy" id="64567"/>
    <lineage>
        <taxon>Eukaryota</taxon>
        <taxon>Fungi</taxon>
        <taxon>Fungi incertae sedis</taxon>
        <taxon>Mucoromycota</taxon>
        <taxon>Mortierellomycotina</taxon>
        <taxon>Mortierellomycetes</taxon>
        <taxon>Mortierellales</taxon>
        <taxon>Mortierellaceae</taxon>
        <taxon>Linnemannia</taxon>
    </lineage>
</organism>
<protein>
    <recommendedName>
        <fullName evidence="3">F-box domain-containing protein</fullName>
    </recommendedName>
</protein>
<dbReference type="OrthoDB" id="2364077at2759"/>
<dbReference type="AlphaFoldDB" id="A0A9P5RD35"/>
<name>A0A9P5RD35_9FUNG</name>
<reference evidence="1" key="1">
    <citation type="journal article" date="2020" name="Fungal Divers.">
        <title>Resolving the Mortierellaceae phylogeny through synthesis of multi-gene phylogenetics and phylogenomics.</title>
        <authorList>
            <person name="Vandepol N."/>
            <person name="Liber J."/>
            <person name="Desiro A."/>
            <person name="Na H."/>
            <person name="Kennedy M."/>
            <person name="Barry K."/>
            <person name="Grigoriev I.V."/>
            <person name="Miller A.N."/>
            <person name="O'Donnell K."/>
            <person name="Stajich J.E."/>
            <person name="Bonito G."/>
        </authorList>
    </citation>
    <scope>NUCLEOTIDE SEQUENCE</scope>
    <source>
        <strain evidence="1">NRRL 6426</strain>
    </source>
</reference>
<evidence type="ECO:0000313" key="1">
    <source>
        <dbReference type="EMBL" id="KAF9128097.1"/>
    </source>
</evidence>
<dbReference type="InterPro" id="IPR032675">
    <property type="entry name" value="LRR_dom_sf"/>
</dbReference>
<sequence>MSFSNVATHPLCLPEIRARIAGFLTKKDCLSCMCVSRKWLMDFAGPIWHTVDFDKDKLFLEIPPEVILKYGHLIRNVVKVFKEDHIMALQNPNIASVKQLQFFVTQNKLSLILFFDLVRYHRQSLTTLRISGELIRTATLDEQLKTGIYLSLDTVAPGSGLTKLTLAEVCMTHRAFSSALRYCPSLRSLTLLNVIFLAYNPMLERFRHTGLKSLVTTRHQVWSNGEGLLPGAQSLLAHFPALEMWKMLNSPVESVEVLKKLKAELMTNCPHLKRVQFVTTEQDRITSYLDNGFYGLESVTFGYIAFNQAVLLGLLEHQATLTSIILTPSTAKVEPSTPDEIATSKKMIGLILKSCQHLCILSVEGHQMDVSFFENERVACMDLQELRVRFCGLGTTSLVDECLETLARWRKNSAGTVGAHDKGGESIGDRVCCQLMQFKKLKIIWLGTKDYYLPIQ</sequence>
<keyword evidence="2" id="KW-1185">Reference proteome</keyword>
<dbReference type="Proteomes" id="UP000748756">
    <property type="component" value="Unassembled WGS sequence"/>
</dbReference>
<dbReference type="PANTHER" id="PTHR31639:SF42">
    <property type="entry name" value="OS02G0160200 PROTEIN"/>
    <property type="match status" value="1"/>
</dbReference>
<dbReference type="SUPFAM" id="SSF52047">
    <property type="entry name" value="RNI-like"/>
    <property type="match status" value="1"/>
</dbReference>
<evidence type="ECO:0000313" key="2">
    <source>
        <dbReference type="Proteomes" id="UP000748756"/>
    </source>
</evidence>
<dbReference type="Gene3D" id="3.80.10.10">
    <property type="entry name" value="Ribonuclease Inhibitor"/>
    <property type="match status" value="1"/>
</dbReference>
<comment type="caution">
    <text evidence="1">The sequence shown here is derived from an EMBL/GenBank/DDBJ whole genome shotgun (WGS) entry which is preliminary data.</text>
</comment>
<evidence type="ECO:0008006" key="3">
    <source>
        <dbReference type="Google" id="ProtNLM"/>
    </source>
</evidence>
<proteinExistence type="predicted"/>
<dbReference type="EMBL" id="JAAAUQ010002085">
    <property type="protein sequence ID" value="KAF9128097.1"/>
    <property type="molecule type" value="Genomic_DNA"/>
</dbReference>
<accession>A0A9P5RD35</accession>
<gene>
    <name evidence="1" type="ORF">BG015_004400</name>
</gene>